<protein>
    <submittedName>
        <fullName evidence="4">Fumarylacetoacetate hydrolase family protein</fullName>
    </submittedName>
</protein>
<dbReference type="Gene3D" id="3.90.850.10">
    <property type="entry name" value="Fumarylacetoacetase-like, C-terminal domain"/>
    <property type="match status" value="1"/>
</dbReference>
<dbReference type="SUPFAM" id="SSF56529">
    <property type="entry name" value="FAH"/>
    <property type="match status" value="1"/>
</dbReference>
<dbReference type="InterPro" id="IPR011234">
    <property type="entry name" value="Fumarylacetoacetase-like_C"/>
</dbReference>
<evidence type="ECO:0000256" key="2">
    <source>
        <dbReference type="ARBA" id="ARBA00022723"/>
    </source>
</evidence>
<accession>A0ABN1PY75</accession>
<dbReference type="GO" id="GO:0016787">
    <property type="term" value="F:hydrolase activity"/>
    <property type="evidence" value="ECO:0007669"/>
    <property type="project" value="UniProtKB-KW"/>
</dbReference>
<evidence type="ECO:0000256" key="1">
    <source>
        <dbReference type="ARBA" id="ARBA00010211"/>
    </source>
</evidence>
<proteinExistence type="inferred from homology"/>
<dbReference type="InterPro" id="IPR036663">
    <property type="entry name" value="Fumarylacetoacetase_C_sf"/>
</dbReference>
<keyword evidence="5" id="KW-1185">Reference proteome</keyword>
<dbReference type="Proteomes" id="UP001499967">
    <property type="component" value="Unassembled WGS sequence"/>
</dbReference>
<dbReference type="InterPro" id="IPR051121">
    <property type="entry name" value="FAH"/>
</dbReference>
<dbReference type="PANTHER" id="PTHR42796:SF4">
    <property type="entry name" value="FUMARYLACETOACETATE HYDROLASE DOMAIN-CONTAINING PROTEIN 2A"/>
    <property type="match status" value="1"/>
</dbReference>
<reference evidence="4 5" key="1">
    <citation type="journal article" date="2019" name="Int. J. Syst. Evol. Microbiol.">
        <title>The Global Catalogue of Microorganisms (GCM) 10K type strain sequencing project: providing services to taxonomists for standard genome sequencing and annotation.</title>
        <authorList>
            <consortium name="The Broad Institute Genomics Platform"/>
            <consortium name="The Broad Institute Genome Sequencing Center for Infectious Disease"/>
            <person name="Wu L."/>
            <person name="Ma J."/>
        </authorList>
    </citation>
    <scope>NUCLEOTIDE SEQUENCE [LARGE SCALE GENOMIC DNA]</scope>
    <source>
        <strain evidence="4 5">JCM 11117</strain>
    </source>
</reference>
<keyword evidence="2" id="KW-0479">Metal-binding</keyword>
<evidence type="ECO:0000313" key="4">
    <source>
        <dbReference type="EMBL" id="GAA0934895.1"/>
    </source>
</evidence>
<comment type="similarity">
    <text evidence="1">Belongs to the FAH family.</text>
</comment>
<comment type="caution">
    <text evidence="4">The sequence shown here is derived from an EMBL/GenBank/DDBJ whole genome shotgun (WGS) entry which is preliminary data.</text>
</comment>
<evidence type="ECO:0000313" key="5">
    <source>
        <dbReference type="Proteomes" id="UP001499967"/>
    </source>
</evidence>
<gene>
    <name evidence="4" type="ORF">GCM10009559_25830</name>
</gene>
<name>A0ABN1PY75_9PSEU</name>
<dbReference type="RefSeq" id="WP_343941577.1">
    <property type="nucleotide sequence ID" value="NZ_BAAAHP010000075.1"/>
</dbReference>
<dbReference type="Pfam" id="PF01557">
    <property type="entry name" value="FAA_hydrolase"/>
    <property type="match status" value="1"/>
</dbReference>
<organism evidence="4 5">
    <name type="scientific">Pseudonocardia zijingensis</name>
    <dbReference type="NCBI Taxonomy" id="153376"/>
    <lineage>
        <taxon>Bacteria</taxon>
        <taxon>Bacillati</taxon>
        <taxon>Actinomycetota</taxon>
        <taxon>Actinomycetes</taxon>
        <taxon>Pseudonocardiales</taxon>
        <taxon>Pseudonocardiaceae</taxon>
        <taxon>Pseudonocardia</taxon>
    </lineage>
</organism>
<dbReference type="PANTHER" id="PTHR42796">
    <property type="entry name" value="FUMARYLACETOACETATE HYDROLASE DOMAIN-CONTAINING PROTEIN 2A-RELATED"/>
    <property type="match status" value="1"/>
</dbReference>
<sequence length="289" mass="30415">MRIANLANRAVLVVDGEGGTTAVDVDEASAGRFGPAPRAVFEEWDAFTEWAASADLGDGRPFDPAELGAPVPDPRQVFAIGLNYRDHADEANLEHPEHLVVFTKFASSLAGPNVTVTLPSDKVDYEIELVVVIGREVHDADLDASRQAIAGYAVGQDYSERAVQLRGPAPQFSLGKSYPNFAPFGPAVVTEDELDDPGKLRLTAVLEGPGADGAPSVTLQSGTTADLIFPVEQIISDLSRIVTLYPGDVIFTGTPAGVGGPRGLFLKAGDVLTSTIEGVGSMTNRFVSP</sequence>
<keyword evidence="4" id="KW-0378">Hydrolase</keyword>
<dbReference type="EMBL" id="BAAAHP010000075">
    <property type="protein sequence ID" value="GAA0934895.1"/>
    <property type="molecule type" value="Genomic_DNA"/>
</dbReference>
<evidence type="ECO:0000259" key="3">
    <source>
        <dbReference type="Pfam" id="PF01557"/>
    </source>
</evidence>
<feature type="domain" description="Fumarylacetoacetase-like C-terminal" evidence="3">
    <location>
        <begin position="77"/>
        <end position="286"/>
    </location>
</feature>